<evidence type="ECO:0000313" key="3">
    <source>
        <dbReference type="Proteomes" id="UP000298030"/>
    </source>
</evidence>
<dbReference type="InterPro" id="IPR036047">
    <property type="entry name" value="F-box-like_dom_sf"/>
</dbReference>
<dbReference type="Gene3D" id="1.20.1280.50">
    <property type="match status" value="1"/>
</dbReference>
<proteinExistence type="predicted"/>
<protein>
    <recommendedName>
        <fullName evidence="1">F-box domain-containing protein</fullName>
    </recommendedName>
</protein>
<reference evidence="2 3" key="1">
    <citation type="journal article" date="2019" name="Nat. Ecol. Evol.">
        <title>Megaphylogeny resolves global patterns of mushroom evolution.</title>
        <authorList>
            <person name="Varga T."/>
            <person name="Krizsan K."/>
            <person name="Foldi C."/>
            <person name="Dima B."/>
            <person name="Sanchez-Garcia M."/>
            <person name="Sanchez-Ramirez S."/>
            <person name="Szollosi G.J."/>
            <person name="Szarkandi J.G."/>
            <person name="Papp V."/>
            <person name="Albert L."/>
            <person name="Andreopoulos W."/>
            <person name="Angelini C."/>
            <person name="Antonin V."/>
            <person name="Barry K.W."/>
            <person name="Bougher N.L."/>
            <person name="Buchanan P."/>
            <person name="Buyck B."/>
            <person name="Bense V."/>
            <person name="Catcheside P."/>
            <person name="Chovatia M."/>
            <person name="Cooper J."/>
            <person name="Damon W."/>
            <person name="Desjardin D."/>
            <person name="Finy P."/>
            <person name="Geml J."/>
            <person name="Haridas S."/>
            <person name="Hughes K."/>
            <person name="Justo A."/>
            <person name="Karasinski D."/>
            <person name="Kautmanova I."/>
            <person name="Kiss B."/>
            <person name="Kocsube S."/>
            <person name="Kotiranta H."/>
            <person name="LaButti K.M."/>
            <person name="Lechner B.E."/>
            <person name="Liimatainen K."/>
            <person name="Lipzen A."/>
            <person name="Lukacs Z."/>
            <person name="Mihaltcheva S."/>
            <person name="Morgado L.N."/>
            <person name="Niskanen T."/>
            <person name="Noordeloos M.E."/>
            <person name="Ohm R.A."/>
            <person name="Ortiz-Santana B."/>
            <person name="Ovrebo C."/>
            <person name="Racz N."/>
            <person name="Riley R."/>
            <person name="Savchenko A."/>
            <person name="Shiryaev A."/>
            <person name="Soop K."/>
            <person name="Spirin V."/>
            <person name="Szebenyi C."/>
            <person name="Tomsovsky M."/>
            <person name="Tulloss R.E."/>
            <person name="Uehling J."/>
            <person name="Grigoriev I.V."/>
            <person name="Vagvolgyi C."/>
            <person name="Papp T."/>
            <person name="Martin F.M."/>
            <person name="Miettinen O."/>
            <person name="Hibbett D.S."/>
            <person name="Nagy L.G."/>
        </authorList>
    </citation>
    <scope>NUCLEOTIDE SEQUENCE [LARGE SCALE GENOMIC DNA]</scope>
    <source>
        <strain evidence="2 3">FP101781</strain>
    </source>
</reference>
<dbReference type="AlphaFoldDB" id="A0A4Y7TST1"/>
<evidence type="ECO:0000259" key="1">
    <source>
        <dbReference type="Pfam" id="PF12937"/>
    </source>
</evidence>
<name>A0A4Y7TST1_COPMI</name>
<comment type="caution">
    <text evidence="2">The sequence shown here is derived from an EMBL/GenBank/DDBJ whole genome shotgun (WGS) entry which is preliminary data.</text>
</comment>
<keyword evidence="3" id="KW-1185">Reference proteome</keyword>
<sequence length="560" mass="62990">MEGPFPFSQHFDTNYIPTSEELDELKALVAEGEAVIDGIDAEMVELERKKTTKAQYVRNLRALGTPIRRLPDDILLTIFFGSLDIANPWSTPHPTVVASQVCRRWRGLAIGTPLLWTKIEIRLPLRSIWRKVTPPAHLDVRPYIGPYLSLCRRSLQCFAQRARMLIQRSSGCPLHLKVHVYDDPRALPSVRAWSEMFEPLAEVMSDPTVRWKDINFTLGVVPHSSLSLHFLRILTASSVLGMRNATLRIESSAPISEAAWNAMLPGGKIDLSSAHLRSLSVRMVFEDMRHVQTSWDELTDLTIGPTFTSSQFFSPDALNILRSTPNLIRCTIHLSSLESPEGPPLDSLTLAQLRTLTIMRRVPTRAFAEALRLPALTHLWTDGATGVVEEREASALSLWIQRYGRCWKEFSVAHSSLTKPALRAVLDDLPNIEFLKLRFNATKGPMAPMNIDLGFVAKDADVLAYLVPSNARGCVCPKLRTLSLEFWTGGSVETANAIVDLVEKRRSVDRPSSIFWLERLEIRFIVRPRIDIFLDLKRRGVDTNGISTRTGPEAYTDGWP</sequence>
<dbReference type="OrthoDB" id="3268380at2759"/>
<gene>
    <name evidence="2" type="ORF">FA13DRAFT_1727378</name>
</gene>
<accession>A0A4Y7TST1</accession>
<dbReference type="SUPFAM" id="SSF81383">
    <property type="entry name" value="F-box domain"/>
    <property type="match status" value="1"/>
</dbReference>
<dbReference type="EMBL" id="QPFP01000005">
    <property type="protein sequence ID" value="TEB37051.1"/>
    <property type="molecule type" value="Genomic_DNA"/>
</dbReference>
<dbReference type="InterPro" id="IPR001810">
    <property type="entry name" value="F-box_dom"/>
</dbReference>
<dbReference type="Pfam" id="PF12937">
    <property type="entry name" value="F-box-like"/>
    <property type="match status" value="1"/>
</dbReference>
<dbReference type="STRING" id="71717.A0A4Y7TST1"/>
<dbReference type="Proteomes" id="UP000298030">
    <property type="component" value="Unassembled WGS sequence"/>
</dbReference>
<dbReference type="PANTHER" id="PTHR38926">
    <property type="entry name" value="F-BOX DOMAIN CONTAINING PROTEIN, EXPRESSED"/>
    <property type="match status" value="1"/>
</dbReference>
<dbReference type="PANTHER" id="PTHR38926:SF5">
    <property type="entry name" value="F-BOX AND LEUCINE-RICH REPEAT PROTEIN 6"/>
    <property type="match status" value="1"/>
</dbReference>
<organism evidence="2 3">
    <name type="scientific">Coprinellus micaceus</name>
    <name type="common">Glistening ink-cap mushroom</name>
    <name type="synonym">Coprinus micaceus</name>
    <dbReference type="NCBI Taxonomy" id="71717"/>
    <lineage>
        <taxon>Eukaryota</taxon>
        <taxon>Fungi</taxon>
        <taxon>Dikarya</taxon>
        <taxon>Basidiomycota</taxon>
        <taxon>Agaricomycotina</taxon>
        <taxon>Agaricomycetes</taxon>
        <taxon>Agaricomycetidae</taxon>
        <taxon>Agaricales</taxon>
        <taxon>Agaricineae</taxon>
        <taxon>Psathyrellaceae</taxon>
        <taxon>Coprinellus</taxon>
    </lineage>
</organism>
<feature type="domain" description="F-box" evidence="1">
    <location>
        <begin position="67"/>
        <end position="121"/>
    </location>
</feature>
<evidence type="ECO:0000313" key="2">
    <source>
        <dbReference type="EMBL" id="TEB37051.1"/>
    </source>
</evidence>